<dbReference type="Proteomes" id="UP000275078">
    <property type="component" value="Unassembled WGS sequence"/>
</dbReference>
<protein>
    <submittedName>
        <fullName evidence="2">Uncharacterized protein</fullName>
    </submittedName>
</protein>
<keyword evidence="3" id="KW-1185">Reference proteome</keyword>
<proteinExistence type="predicted"/>
<reference evidence="2 3" key="1">
    <citation type="journal article" date="2018" name="Nat. Ecol. Evol.">
        <title>Pezizomycetes genomes reveal the molecular basis of ectomycorrhizal truffle lifestyle.</title>
        <authorList>
            <person name="Murat C."/>
            <person name="Payen T."/>
            <person name="Noel B."/>
            <person name="Kuo A."/>
            <person name="Morin E."/>
            <person name="Chen J."/>
            <person name="Kohler A."/>
            <person name="Krizsan K."/>
            <person name="Balestrini R."/>
            <person name="Da Silva C."/>
            <person name="Montanini B."/>
            <person name="Hainaut M."/>
            <person name="Levati E."/>
            <person name="Barry K.W."/>
            <person name="Belfiori B."/>
            <person name="Cichocki N."/>
            <person name="Clum A."/>
            <person name="Dockter R.B."/>
            <person name="Fauchery L."/>
            <person name="Guy J."/>
            <person name="Iotti M."/>
            <person name="Le Tacon F."/>
            <person name="Lindquist E.A."/>
            <person name="Lipzen A."/>
            <person name="Malagnac F."/>
            <person name="Mello A."/>
            <person name="Molinier V."/>
            <person name="Miyauchi S."/>
            <person name="Poulain J."/>
            <person name="Riccioni C."/>
            <person name="Rubini A."/>
            <person name="Sitrit Y."/>
            <person name="Splivallo R."/>
            <person name="Traeger S."/>
            <person name="Wang M."/>
            <person name="Zifcakova L."/>
            <person name="Wipf D."/>
            <person name="Zambonelli A."/>
            <person name="Paolocci F."/>
            <person name="Nowrousian M."/>
            <person name="Ottonello S."/>
            <person name="Baldrian P."/>
            <person name="Spatafora J.W."/>
            <person name="Henrissat B."/>
            <person name="Nagy L.G."/>
            <person name="Aury J.M."/>
            <person name="Wincker P."/>
            <person name="Grigoriev I.V."/>
            <person name="Bonfante P."/>
            <person name="Martin F.M."/>
        </authorList>
    </citation>
    <scope>NUCLEOTIDE SEQUENCE [LARGE SCALE GENOMIC DNA]</scope>
    <source>
        <strain evidence="2 3">RN42</strain>
    </source>
</reference>
<organism evidence="2 3">
    <name type="scientific">Ascobolus immersus RN42</name>
    <dbReference type="NCBI Taxonomy" id="1160509"/>
    <lineage>
        <taxon>Eukaryota</taxon>
        <taxon>Fungi</taxon>
        <taxon>Dikarya</taxon>
        <taxon>Ascomycota</taxon>
        <taxon>Pezizomycotina</taxon>
        <taxon>Pezizomycetes</taxon>
        <taxon>Pezizales</taxon>
        <taxon>Ascobolaceae</taxon>
        <taxon>Ascobolus</taxon>
    </lineage>
</organism>
<dbReference type="AlphaFoldDB" id="A0A3N4IBS6"/>
<sequence>MKKRGRSAGLTIDATPNKSKHVDGPLDPCHCSENHIGQSLKLHTRASFALSTREDAEDRSNDSDPSGKLFHTIPSSNAFHGPRLQLFPESCISSLFPYNARAVHQERSQYNASHDVGRNSWSYGGQFKRHQFEEQALARLQIISSASISSRAQILGKYEISETRDPTRWSYFAT</sequence>
<dbReference type="EMBL" id="ML119678">
    <property type="protein sequence ID" value="RPA81610.1"/>
    <property type="molecule type" value="Genomic_DNA"/>
</dbReference>
<evidence type="ECO:0000256" key="1">
    <source>
        <dbReference type="SAM" id="MobiDB-lite"/>
    </source>
</evidence>
<accession>A0A3N4IBS6</accession>
<evidence type="ECO:0000313" key="2">
    <source>
        <dbReference type="EMBL" id="RPA81610.1"/>
    </source>
</evidence>
<evidence type="ECO:0000313" key="3">
    <source>
        <dbReference type="Proteomes" id="UP000275078"/>
    </source>
</evidence>
<gene>
    <name evidence="2" type="ORF">BJ508DRAFT_111327</name>
</gene>
<feature type="region of interest" description="Disordered" evidence="1">
    <location>
        <begin position="1"/>
        <end position="26"/>
    </location>
</feature>
<name>A0A3N4IBS6_ASCIM</name>